<evidence type="ECO:0000259" key="1">
    <source>
        <dbReference type="Pfam" id="PF12680"/>
    </source>
</evidence>
<gene>
    <name evidence="2" type="ORF">AOA14_17380</name>
</gene>
<dbReference type="InterPro" id="IPR037401">
    <property type="entry name" value="SnoaL-like"/>
</dbReference>
<proteinExistence type="predicted"/>
<dbReference type="KEGG" id="ster:AOA14_17380"/>
<evidence type="ECO:0000313" key="2">
    <source>
        <dbReference type="EMBL" id="AMU96376.1"/>
    </source>
</evidence>
<dbReference type="Proteomes" id="UP000076234">
    <property type="component" value="Chromosome"/>
</dbReference>
<reference evidence="2 3" key="2">
    <citation type="journal article" date="2016" name="Genome Announc.">
        <title>Complete Genome Sequence of Sphingopyxis terrae Strain 203-1 (NBRC 111660), a Polyethylene Glycol Degrader.</title>
        <authorList>
            <person name="Ohtsubo Y."/>
            <person name="Nonoyama S."/>
            <person name="Nagata Y."/>
            <person name="Numata M."/>
            <person name="Tsuchikane K."/>
            <person name="Hosoyama A."/>
            <person name="Yamazoe A."/>
            <person name="Tsuda M."/>
            <person name="Fujita N."/>
            <person name="Kawai F."/>
        </authorList>
    </citation>
    <scope>NUCLEOTIDE SEQUENCE [LARGE SCALE GENOMIC DNA]</scope>
    <source>
        <strain evidence="2 3">203-1</strain>
    </source>
</reference>
<sequence>MEQVVAAMDRSDAMVARNLAVAAEHIENEARDPASVMDLYTDDIVLEVPGRGLYLDSKSAIEANYRRMFASLAEVELEPLDRFATETRVVDDMKVRFRLTGDGMVNAPVAIGARVELRLVHVFHMRGGRIAREIVHEEWRTIG</sequence>
<dbReference type="SUPFAM" id="SSF54427">
    <property type="entry name" value="NTF2-like"/>
    <property type="match status" value="1"/>
</dbReference>
<organism evidence="2 3">
    <name type="scientific">Sphingopyxis terrae subsp. terrae NBRC 15098</name>
    <dbReference type="NCBI Taxonomy" id="1219058"/>
    <lineage>
        <taxon>Bacteria</taxon>
        <taxon>Pseudomonadati</taxon>
        <taxon>Pseudomonadota</taxon>
        <taxon>Alphaproteobacteria</taxon>
        <taxon>Sphingomonadales</taxon>
        <taxon>Sphingomonadaceae</taxon>
        <taxon>Sphingopyxis</taxon>
    </lineage>
</organism>
<dbReference type="Gene3D" id="3.10.450.50">
    <property type="match status" value="1"/>
</dbReference>
<dbReference type="InterPro" id="IPR032710">
    <property type="entry name" value="NTF2-like_dom_sf"/>
</dbReference>
<evidence type="ECO:0000313" key="3">
    <source>
        <dbReference type="Proteomes" id="UP000076234"/>
    </source>
</evidence>
<dbReference type="Pfam" id="PF12680">
    <property type="entry name" value="SnoaL_2"/>
    <property type="match status" value="1"/>
</dbReference>
<feature type="domain" description="SnoaL-like" evidence="1">
    <location>
        <begin position="29"/>
        <end position="132"/>
    </location>
</feature>
<accession>A0A142W2U8</accession>
<protein>
    <recommendedName>
        <fullName evidence="1">SnoaL-like domain-containing protein</fullName>
    </recommendedName>
</protein>
<dbReference type="AlphaFoldDB" id="A0A142W2U8"/>
<reference evidence="3" key="1">
    <citation type="submission" date="2015-11" db="EMBL/GenBank/DDBJ databases">
        <title>Complete genome sequence of a polyethylene glycol-degrading strain Sphingopyxis terrae strain 203-1 (NBRC 15098).</title>
        <authorList>
            <person name="Yoshiyuki O."/>
            <person name="Shouta N."/>
            <person name="Nagata Y."/>
            <person name="Numata M."/>
            <person name="Tsuchikane K."/>
            <person name="Hosoyama A."/>
            <person name="Yamazoe A."/>
            <person name="Tsuda M."/>
            <person name="Fujita N."/>
            <person name="Kawai F."/>
        </authorList>
    </citation>
    <scope>NUCLEOTIDE SEQUENCE [LARGE SCALE GENOMIC DNA]</scope>
    <source>
        <strain evidence="3">203-1</strain>
    </source>
</reference>
<dbReference type="EMBL" id="CP013342">
    <property type="protein sequence ID" value="AMU96376.1"/>
    <property type="molecule type" value="Genomic_DNA"/>
</dbReference>
<name>A0A142W2U8_9SPHN</name>